<sequence>MRRQLVRGSATVLTAAGITALLGARGAALAQKRTGNAGQDVGVLNAAIALEHEGIAAYTIAAGSGLLQPAVVKIGVTFRGHHQRHRDELIKVVTALGGKPAAAKSDAEYATALNAAALKNQTDVLRLALKLERGAANAYLGLIPSLATADRHQLVARMAGDEAFHAAILGNALGDPIPTDGLMFGA</sequence>
<dbReference type="CDD" id="cd00657">
    <property type="entry name" value="Ferritin_like"/>
    <property type="match status" value="1"/>
</dbReference>
<keyword evidence="2" id="KW-1185">Reference proteome</keyword>
<gene>
    <name evidence="1" type="ORF">FHP25_24495</name>
</gene>
<dbReference type="AlphaFoldDB" id="A0A5C8PHH2"/>
<dbReference type="Pfam" id="PF13668">
    <property type="entry name" value="Ferritin_2"/>
    <property type="match status" value="1"/>
</dbReference>
<dbReference type="Proteomes" id="UP000321638">
    <property type="component" value="Unassembled WGS sequence"/>
</dbReference>
<dbReference type="EMBL" id="VDUZ01000031">
    <property type="protein sequence ID" value="TXL72749.1"/>
    <property type="molecule type" value="Genomic_DNA"/>
</dbReference>
<dbReference type="InterPro" id="IPR009078">
    <property type="entry name" value="Ferritin-like_SF"/>
</dbReference>
<reference evidence="1 2" key="1">
    <citation type="submission" date="2019-06" db="EMBL/GenBank/DDBJ databases">
        <title>New taxonomy in bacterial strain CC-CFT640, isolated from vineyard.</title>
        <authorList>
            <person name="Lin S.-Y."/>
            <person name="Tsai C.-F."/>
            <person name="Young C.-C."/>
        </authorList>
    </citation>
    <scope>NUCLEOTIDE SEQUENCE [LARGE SCALE GENOMIC DNA]</scope>
    <source>
        <strain evidence="1 2">CC-CFT640</strain>
    </source>
</reference>
<accession>A0A5C8PHH2</accession>
<comment type="caution">
    <text evidence="1">The sequence shown here is derived from an EMBL/GenBank/DDBJ whole genome shotgun (WGS) entry which is preliminary data.</text>
</comment>
<dbReference type="InterPro" id="IPR012347">
    <property type="entry name" value="Ferritin-like"/>
</dbReference>
<dbReference type="OrthoDB" id="7571942at2"/>
<dbReference type="SUPFAM" id="SSF47240">
    <property type="entry name" value="Ferritin-like"/>
    <property type="match status" value="1"/>
</dbReference>
<evidence type="ECO:0000313" key="2">
    <source>
        <dbReference type="Proteomes" id="UP000321638"/>
    </source>
</evidence>
<name>A0A5C8PHH2_9HYPH</name>
<dbReference type="Gene3D" id="1.20.1260.10">
    <property type="match status" value="1"/>
</dbReference>
<protein>
    <submittedName>
        <fullName evidence="1">Ferritin-like domain-containing protein</fullName>
    </submittedName>
</protein>
<proteinExistence type="predicted"/>
<evidence type="ECO:0000313" key="1">
    <source>
        <dbReference type="EMBL" id="TXL72749.1"/>
    </source>
</evidence>
<organism evidence="1 2">
    <name type="scientific">Vineibacter terrae</name>
    <dbReference type="NCBI Taxonomy" id="2586908"/>
    <lineage>
        <taxon>Bacteria</taxon>
        <taxon>Pseudomonadati</taxon>
        <taxon>Pseudomonadota</taxon>
        <taxon>Alphaproteobacteria</taxon>
        <taxon>Hyphomicrobiales</taxon>
        <taxon>Vineibacter</taxon>
    </lineage>
</organism>